<dbReference type="EMBL" id="LN554847">
    <property type="protein sequence ID" value="CED56892.1"/>
    <property type="molecule type" value="Genomic_DNA"/>
</dbReference>
<dbReference type="GO" id="GO:0005980">
    <property type="term" value="P:glycogen catabolic process"/>
    <property type="evidence" value="ECO:0007669"/>
    <property type="project" value="InterPro"/>
</dbReference>
<evidence type="ECO:0000313" key="4">
    <source>
        <dbReference type="Proteomes" id="UP000032427"/>
    </source>
</evidence>
<dbReference type="KEGG" id="awd:AWOD_II_0243"/>
<dbReference type="PANTHER" id="PTHR10569:SF2">
    <property type="entry name" value="GLYCOGEN DEBRANCHING ENZYME"/>
    <property type="match status" value="1"/>
</dbReference>
<dbReference type="Proteomes" id="UP000032427">
    <property type="component" value="Chromosome 2"/>
</dbReference>
<dbReference type="OrthoDB" id="9761875at2"/>
<gene>
    <name evidence="3" type="ORF">AWOD_II_0243</name>
</gene>
<dbReference type="InterPro" id="IPR008928">
    <property type="entry name" value="6-hairpin_glycosidase_sf"/>
</dbReference>
<dbReference type="Pfam" id="PF12439">
    <property type="entry name" value="GDE_N"/>
    <property type="match status" value="1"/>
</dbReference>
<dbReference type="PATRIC" id="fig|80852.17.peg.2994"/>
<feature type="domain" description="Glycogen debranching enzyme C-terminal" evidence="1">
    <location>
        <begin position="283"/>
        <end position="646"/>
    </location>
</feature>
<dbReference type="STRING" id="80852.AWOD_II_0243"/>
<feature type="domain" description="Glycogen debranching enzyme bacterial and archaeal type N-terminal" evidence="2">
    <location>
        <begin position="21"/>
        <end position="224"/>
    </location>
</feature>
<dbReference type="Gene3D" id="1.50.10.10">
    <property type="match status" value="1"/>
</dbReference>
<proteinExistence type="predicted"/>
<sequence length="657" mass="75078">MKISLSKANFRDMNRLEESNYLLTNGLGGYSSLTLAGSCSRSDHALFMASLVAPNNRFSFVRHLDDRITLASGESYPLSSQANVNPYDTVDSTLLFDNFTQTYLPTFTYRIRGIEITKTIVMEQGVNRLAVKYHVFNPLQQAFTLHVTPKYQFCSKGQNLSREQVFSHHEGKISSNGQHLTYRHNGANSALDTPRYESGLYFSYDARDGRPATDAQMALHTIAFVGTETNEQFYVLFEAEEKRATSLPTQSVDVMINTEIERQKAYIGQAKLKSIFGQQLVRASEQFVVDRDSTESKSIIAGYPFFADWGRDTMIALWGCNLSTNQFEDARQIFRTFIRYEQRGVLPNLFPEAGVEPMYNTIDASLLFIVSLYEYYQASGDLEFIRDEAYECMMNIYQHYRNGTDFEIKMLDNGLISGGSGFDQLTWMDIRYGDIVPTPRHGCAVEINALWFNSLSILDFFNQKLNKSMPELPALVEQVKATFNQEFYNDAGYLNDWIKEGEINQQIRPNQAYAVGLPFPILSQERARTVILTIYKELYSPLGLRSLSMDDPEFKNVCTGSHFDRDMAYHQGTVWGFMIGQFLMGILRQFPHDTDLTRIVEQFIEHNQDGLYEGCIGQLAEIYDGYAPSQSRGCFAQAWSVSEVLRVVKYYEQTHQK</sequence>
<dbReference type="InterPro" id="IPR032790">
    <property type="entry name" value="GDE_C"/>
</dbReference>
<dbReference type="AlphaFoldDB" id="A0A090I9B2"/>
<dbReference type="InterPro" id="IPR010401">
    <property type="entry name" value="AGL/Gdb1"/>
</dbReference>
<reference evidence="4" key="1">
    <citation type="submission" date="2014-09" db="EMBL/GenBank/DDBJ databases">
        <authorList>
            <person name="Hjerde E."/>
        </authorList>
    </citation>
    <scope>NUCLEOTIDE SEQUENCE [LARGE SCALE GENOMIC DNA]</scope>
    <source>
        <strain evidence="4">06/09/139</strain>
    </source>
</reference>
<name>A0A090I9B2_9GAMM</name>
<protein>
    <submittedName>
        <fullName evidence="3">Putative amylo-alpha-1,6-glucosidase</fullName>
    </submittedName>
</protein>
<dbReference type="InterPro" id="IPR012341">
    <property type="entry name" value="6hp_glycosidase-like_sf"/>
</dbReference>
<dbReference type="PANTHER" id="PTHR10569">
    <property type="entry name" value="GLYCOGEN DEBRANCHING ENZYME"/>
    <property type="match status" value="1"/>
</dbReference>
<dbReference type="GO" id="GO:0004134">
    <property type="term" value="F:4-alpha-glucanotransferase activity"/>
    <property type="evidence" value="ECO:0007669"/>
    <property type="project" value="InterPro"/>
</dbReference>
<dbReference type="HOGENOM" id="CLU_026835_0_0_6"/>
<dbReference type="Pfam" id="PF06202">
    <property type="entry name" value="GDE_C"/>
    <property type="match status" value="1"/>
</dbReference>
<dbReference type="GeneID" id="28542488"/>
<organism evidence="3 4">
    <name type="scientific">Aliivibrio wodanis</name>
    <dbReference type="NCBI Taxonomy" id="80852"/>
    <lineage>
        <taxon>Bacteria</taxon>
        <taxon>Pseudomonadati</taxon>
        <taxon>Pseudomonadota</taxon>
        <taxon>Gammaproteobacteria</taxon>
        <taxon>Vibrionales</taxon>
        <taxon>Vibrionaceae</taxon>
        <taxon>Aliivibrio</taxon>
    </lineage>
</organism>
<dbReference type="SUPFAM" id="SSF48208">
    <property type="entry name" value="Six-hairpin glycosidases"/>
    <property type="match status" value="1"/>
</dbReference>
<evidence type="ECO:0000259" key="2">
    <source>
        <dbReference type="Pfam" id="PF12439"/>
    </source>
</evidence>
<dbReference type="InterPro" id="IPR024742">
    <property type="entry name" value="Glycogen_debranch_N"/>
</dbReference>
<evidence type="ECO:0000313" key="3">
    <source>
        <dbReference type="EMBL" id="CED56892.1"/>
    </source>
</evidence>
<keyword evidence="4" id="KW-1185">Reference proteome</keyword>
<evidence type="ECO:0000259" key="1">
    <source>
        <dbReference type="Pfam" id="PF06202"/>
    </source>
</evidence>
<dbReference type="GO" id="GO:0004135">
    <property type="term" value="F:amylo-alpha-1,6-glucosidase activity"/>
    <property type="evidence" value="ECO:0007669"/>
    <property type="project" value="InterPro"/>
</dbReference>
<accession>A0A090I9B2</accession>